<reference evidence="11" key="1">
    <citation type="submission" date="2021-03" db="EMBL/GenBank/DDBJ databases">
        <title>Acanthopleuribacteraceae sp. M133.</title>
        <authorList>
            <person name="Wang G."/>
        </authorList>
    </citation>
    <scope>NUCLEOTIDE SEQUENCE</scope>
    <source>
        <strain evidence="11">M133</strain>
    </source>
</reference>
<keyword evidence="5 10" id="KW-0812">Transmembrane</keyword>
<feature type="transmembrane region" description="Helical" evidence="10">
    <location>
        <begin position="115"/>
        <end position="133"/>
    </location>
</feature>
<feature type="transmembrane region" description="Helical" evidence="10">
    <location>
        <begin position="145"/>
        <end position="164"/>
    </location>
</feature>
<protein>
    <submittedName>
        <fullName evidence="11">MBOAT family protein</fullName>
    </submittedName>
</protein>
<comment type="subcellular location">
    <subcellularLocation>
        <location evidence="1">Cell membrane</location>
        <topology evidence="1">Multi-pass membrane protein</topology>
    </subcellularLocation>
</comment>
<feature type="transmembrane region" description="Helical" evidence="10">
    <location>
        <begin position="435"/>
        <end position="451"/>
    </location>
</feature>
<evidence type="ECO:0000256" key="4">
    <source>
        <dbReference type="ARBA" id="ARBA00022679"/>
    </source>
</evidence>
<evidence type="ECO:0000256" key="5">
    <source>
        <dbReference type="ARBA" id="ARBA00022692"/>
    </source>
</evidence>
<feature type="transmembrane region" description="Helical" evidence="10">
    <location>
        <begin position="30"/>
        <end position="47"/>
    </location>
</feature>
<dbReference type="PIRSF" id="PIRSF016636">
    <property type="entry name" value="AlgI_DltB"/>
    <property type="match status" value="1"/>
</dbReference>
<dbReference type="InterPro" id="IPR004299">
    <property type="entry name" value="MBOAT_fam"/>
</dbReference>
<dbReference type="GO" id="GO:0016746">
    <property type="term" value="F:acyltransferase activity"/>
    <property type="evidence" value="ECO:0007669"/>
    <property type="project" value="UniProtKB-KW"/>
</dbReference>
<evidence type="ECO:0000256" key="1">
    <source>
        <dbReference type="ARBA" id="ARBA00004651"/>
    </source>
</evidence>
<keyword evidence="8 9" id="KW-0012">Acyltransferase</keyword>
<accession>A0A8A4TER1</accession>
<keyword evidence="3 9" id="KW-1003">Cell membrane</keyword>
<evidence type="ECO:0000256" key="9">
    <source>
        <dbReference type="PIRNR" id="PIRNR016636"/>
    </source>
</evidence>
<name>A0A8A4TER1_SULCO</name>
<keyword evidence="6 10" id="KW-1133">Transmembrane helix</keyword>
<keyword evidence="12" id="KW-1185">Reference proteome</keyword>
<feature type="transmembrane region" description="Helical" evidence="10">
    <location>
        <begin position="53"/>
        <end position="70"/>
    </location>
</feature>
<feature type="transmembrane region" description="Helical" evidence="10">
    <location>
        <begin position="6"/>
        <end position="23"/>
    </location>
</feature>
<comment type="similarity">
    <text evidence="2 9">Belongs to the membrane-bound acyltransferase family.</text>
</comment>
<dbReference type="PANTHER" id="PTHR13285">
    <property type="entry name" value="ACYLTRANSFERASE"/>
    <property type="match status" value="1"/>
</dbReference>
<dbReference type="PIRSF" id="PIRSF500217">
    <property type="entry name" value="AlgI"/>
    <property type="match status" value="1"/>
</dbReference>
<keyword evidence="4 9" id="KW-0808">Transferase</keyword>
<dbReference type="InterPro" id="IPR051085">
    <property type="entry name" value="MB_O-acyltransferase"/>
</dbReference>
<evidence type="ECO:0000313" key="12">
    <source>
        <dbReference type="Proteomes" id="UP000663929"/>
    </source>
</evidence>
<gene>
    <name evidence="11" type="ORF">J3U87_20800</name>
</gene>
<evidence type="ECO:0000313" key="11">
    <source>
        <dbReference type="EMBL" id="QTD48030.1"/>
    </source>
</evidence>
<dbReference type="GO" id="GO:0042121">
    <property type="term" value="P:alginic acid biosynthetic process"/>
    <property type="evidence" value="ECO:0007669"/>
    <property type="project" value="InterPro"/>
</dbReference>
<dbReference type="InterPro" id="IPR028362">
    <property type="entry name" value="AlgI"/>
</dbReference>
<dbReference type="Pfam" id="PF03062">
    <property type="entry name" value="MBOAT"/>
    <property type="match status" value="1"/>
</dbReference>
<organism evidence="11 12">
    <name type="scientific">Sulfidibacter corallicola</name>
    <dbReference type="NCBI Taxonomy" id="2818388"/>
    <lineage>
        <taxon>Bacteria</taxon>
        <taxon>Pseudomonadati</taxon>
        <taxon>Acidobacteriota</taxon>
        <taxon>Holophagae</taxon>
        <taxon>Acanthopleuribacterales</taxon>
        <taxon>Acanthopleuribacteraceae</taxon>
        <taxon>Sulfidibacter</taxon>
    </lineage>
</organism>
<feature type="transmembrane region" description="Helical" evidence="10">
    <location>
        <begin position="309"/>
        <end position="330"/>
    </location>
</feature>
<dbReference type="KEGG" id="scor:J3U87_20800"/>
<evidence type="ECO:0000256" key="8">
    <source>
        <dbReference type="ARBA" id="ARBA00023315"/>
    </source>
</evidence>
<dbReference type="Proteomes" id="UP000663929">
    <property type="component" value="Chromosome"/>
</dbReference>
<evidence type="ECO:0000256" key="6">
    <source>
        <dbReference type="ARBA" id="ARBA00022989"/>
    </source>
</evidence>
<evidence type="ECO:0000256" key="10">
    <source>
        <dbReference type="SAM" id="Phobius"/>
    </source>
</evidence>
<sequence length="461" mass="53196">MLFNSFEFIFVFLPIVLLSFFTVSLSRRYLLSRVVLVLGSLFFYGYWDYRYLPLILFSIVVNYALGILLSRKQSRMLLTLGLTVNLALLGYFKYVGFFIENINAVLGYTLADPHIVLPLAISFFTFQQIAYLVDSYRQLTREYDFVSYSLFVCFFPQLIAGPIVHHKEILPQFKEAACYLFLHENFAKGIFIFFFALFKKVVIADTLALWATPGFDQATELSFIEAWGTILSYTFQIYFDFSAYSEMALGLGLMCNIKIPVNFRSPYKANNIVDFWRRWHITLSRFLRDYLYIPLGGNRKGKGRRYVNLMLTMLLGGLWHGAGWTFVIWGGLHGLYLILNHGVRATKIQVHWMIGRLATFLAVLLSWVFFRATDFEAAIKVCRGLVGLSGFKLGSLHYFPGRYTELVALPLLFLIVNFAPNTLEVAEKMQPDRKWALLTAVIIVCCIANMNKVSEFIYFQF</sequence>
<dbReference type="EMBL" id="CP071793">
    <property type="protein sequence ID" value="QTD48030.1"/>
    <property type="molecule type" value="Genomic_DNA"/>
</dbReference>
<dbReference type="GO" id="GO:0005886">
    <property type="term" value="C:plasma membrane"/>
    <property type="evidence" value="ECO:0007669"/>
    <property type="project" value="UniProtKB-SubCell"/>
</dbReference>
<keyword evidence="7 9" id="KW-0472">Membrane</keyword>
<feature type="transmembrane region" description="Helical" evidence="10">
    <location>
        <begin position="350"/>
        <end position="370"/>
    </location>
</feature>
<feature type="transmembrane region" description="Helical" evidence="10">
    <location>
        <begin position="176"/>
        <end position="198"/>
    </location>
</feature>
<dbReference type="InterPro" id="IPR024194">
    <property type="entry name" value="Ac/AlaTfrase_AlgI/DltB"/>
</dbReference>
<dbReference type="RefSeq" id="WP_237377693.1">
    <property type="nucleotide sequence ID" value="NZ_CP071793.1"/>
</dbReference>
<evidence type="ECO:0000256" key="7">
    <source>
        <dbReference type="ARBA" id="ARBA00023136"/>
    </source>
</evidence>
<evidence type="ECO:0000256" key="3">
    <source>
        <dbReference type="ARBA" id="ARBA00022475"/>
    </source>
</evidence>
<dbReference type="PANTHER" id="PTHR13285:SF23">
    <property type="entry name" value="TEICHOIC ACID D-ALANYLTRANSFERASE"/>
    <property type="match status" value="1"/>
</dbReference>
<dbReference type="AlphaFoldDB" id="A0A8A4TER1"/>
<evidence type="ECO:0000256" key="2">
    <source>
        <dbReference type="ARBA" id="ARBA00010323"/>
    </source>
</evidence>
<feature type="transmembrane region" description="Helical" evidence="10">
    <location>
        <begin position="77"/>
        <end position="95"/>
    </location>
</feature>
<proteinExistence type="inferred from homology"/>